<proteinExistence type="predicted"/>
<dbReference type="PANTHER" id="PTHR46880:SF5">
    <property type="entry name" value="DUF4371 DOMAIN-CONTAINING PROTEIN"/>
    <property type="match status" value="1"/>
</dbReference>
<dbReference type="InterPro" id="IPR012337">
    <property type="entry name" value="RNaseH-like_sf"/>
</dbReference>
<evidence type="ECO:0000256" key="1">
    <source>
        <dbReference type="SAM" id="MobiDB-lite"/>
    </source>
</evidence>
<reference evidence="4" key="1">
    <citation type="submission" date="2016-11" db="UniProtKB">
        <authorList>
            <consortium name="WormBaseParasite"/>
        </authorList>
    </citation>
    <scope>IDENTIFICATION</scope>
</reference>
<organism evidence="3 4">
    <name type="scientific">Steinernema glaseri</name>
    <dbReference type="NCBI Taxonomy" id="37863"/>
    <lineage>
        <taxon>Eukaryota</taxon>
        <taxon>Metazoa</taxon>
        <taxon>Ecdysozoa</taxon>
        <taxon>Nematoda</taxon>
        <taxon>Chromadorea</taxon>
        <taxon>Rhabditida</taxon>
        <taxon>Tylenchina</taxon>
        <taxon>Panagrolaimomorpha</taxon>
        <taxon>Strongyloidoidea</taxon>
        <taxon>Steinernematidae</taxon>
        <taxon>Steinernema</taxon>
    </lineage>
</organism>
<evidence type="ECO:0000313" key="4">
    <source>
        <dbReference type="WBParaSite" id="L893_g949.t1"/>
    </source>
</evidence>
<keyword evidence="2" id="KW-0472">Membrane</keyword>
<accession>A0A1I8AUZ8</accession>
<feature type="transmembrane region" description="Helical" evidence="2">
    <location>
        <begin position="33"/>
        <end position="55"/>
    </location>
</feature>
<protein>
    <submittedName>
        <fullName evidence="4">Uncharacterized protein</fullName>
    </submittedName>
</protein>
<evidence type="ECO:0000313" key="3">
    <source>
        <dbReference type="Proteomes" id="UP000095287"/>
    </source>
</evidence>
<feature type="compositionally biased region" description="Polar residues" evidence="1">
    <location>
        <begin position="585"/>
        <end position="603"/>
    </location>
</feature>
<sequence>MVGENNKTGPMGGITKAVLALFSFLRMFKNFRIMLFFLFVGAIQAAVGLDCLPVINEVTTREPGRDRDVPFGIELTFDCAGGAKPPTLRKYILLGMSSVATKHGEPAVTFFAKFDNQRFNEGQRYFVLAASSWTILSKTCVREDAVAILGLSRMSNVKAIVGCTFECGTENVGIVADLDSRSFSKTMNWPSSEVWPSSGSLTVPPGFTGFTRKRKACENRRYQLASEISILALLDQGKIRLGAEVKGLVDVLSHVETAPNKLNMERKVPVVLTPRLQNVLNPAIVDALVFYSDSCNPPVFTALNDLFGNKKRTAVLLENENPAVMSWQRCPMESVLYSAMFGNQPGKLRNPDLHFYPFWRQEQNTLGKENNCDGQRAGVKVAVSSVDDLIPFGPEEEENSIEYGQCQIQPAQPVNQMSPLHFDRDRSPPNSEREPSPERVAPVMPVTDTPPSGFFEQITQKFQMMEAKLAEILAGCTKGFQNVERTAELVKENFRSALNIKRGLTKAEKDAVSRMKYTKEDEERTKEDSNKLVEGMSIFKTNDLPTLGMYEWLRVAIDERYARLNRFFCAICTAGSEMAVPLADTPTSEQSTSATTDRPQTSGRPPIFGTEDDSFQTSRLFQYRNRRQMNTEMRREQVLKDHVAKIVSSVQDEDAGRSQEEKPMRFVPRTEEELVEALKAQATSGVSALGTFPGLLVQNRERLLRAVKDHVENPRHKQLTLAVYSYIAEGVSLSSEVLMLGLEATDKVFRTVFTEIMAGLSLQSHRMLYLMQTFNGANLGEQHFERTQARQMTWLLGEKIHYDLLERLKNVYQKQKARGTISPMSLILDGSSDTQGNQFVVFLLRFIEENEPILALYRIMPLEGETADDYLKTFLRALAQDQAIWRKFSRSSPFDLKAMLMDSLLAVGSDGASSMIGQHNGFAAKLNVVVGRYELMRENLILVHCLAHRLDLIVKPTRKEDRSGAYFHLYNFVDHLEKDLRKVFNPHAPKRLNVLRRVCGQHGIRFRSVRSIFEVRWSSSLHSALRNTLDNYAALVTSLDKIAASPSEFQPNILLICHSLSFMLKDPKVYASLLFFMDLLTISNIQSKIYQSHLGSVIELNGQLESLFHRVNDLLDDPSFPGTWTERLVNSSYVQCRLGYATRETTCGSDHVIHSTSNDMVTLTVHQPDFKNRLPNARRAPSLLSVKMRTIAVKRGLPDSDPELAHFLKLTKDASTLKYIFTNEKNLHAHVAERTRAHTADDLKLQEDIGDGRDYPSLFYHYLKYQFDFPLAANLENPESESTIFAARVTAPFLKKTKDVLQVEEFQAFRVLGKESLGTALTQEVRERVRADMESLGARFDFKRSFITTSTTSLLDAMTALQKDSNSALRQKAFALNSRLMWKLLLSKKDVLGINMQLETLIESVLVLPVDTAEVERVFSLFNMVKTPQRSSLSARTLEATLRVRMWASPNYADFDPRPFSVAWIAQGHNPADDSGKTSFIASVKKHIHDKVLSPSKQSIFVPFDEEIENETNED</sequence>
<dbReference type="WBParaSite" id="L893_g949.t1">
    <property type="protein sequence ID" value="L893_g949.t1"/>
    <property type="gene ID" value="L893_g949"/>
</dbReference>
<name>A0A1I8AUZ8_9BILA</name>
<feature type="region of interest" description="Disordered" evidence="1">
    <location>
        <begin position="583"/>
        <end position="611"/>
    </location>
</feature>
<dbReference type="PANTHER" id="PTHR46880">
    <property type="entry name" value="RAS-ASSOCIATING DOMAIN-CONTAINING PROTEIN"/>
    <property type="match status" value="1"/>
</dbReference>
<keyword evidence="3" id="KW-1185">Reference proteome</keyword>
<feature type="region of interest" description="Disordered" evidence="1">
    <location>
        <begin position="417"/>
        <end position="449"/>
    </location>
</feature>
<keyword evidence="2" id="KW-0812">Transmembrane</keyword>
<feature type="compositionally biased region" description="Basic and acidic residues" evidence="1">
    <location>
        <begin position="421"/>
        <end position="437"/>
    </location>
</feature>
<evidence type="ECO:0000256" key="2">
    <source>
        <dbReference type="SAM" id="Phobius"/>
    </source>
</evidence>
<keyword evidence="2" id="KW-1133">Transmembrane helix</keyword>
<dbReference type="Proteomes" id="UP000095287">
    <property type="component" value="Unplaced"/>
</dbReference>
<dbReference type="SUPFAM" id="SSF53098">
    <property type="entry name" value="Ribonuclease H-like"/>
    <property type="match status" value="1"/>
</dbReference>